<dbReference type="Gene3D" id="3.40.50.150">
    <property type="entry name" value="Vaccinia Virus protein VP39"/>
    <property type="match status" value="1"/>
</dbReference>
<dbReference type="InterPro" id="IPR041698">
    <property type="entry name" value="Methyltransf_25"/>
</dbReference>
<dbReference type="InterPro" id="IPR029063">
    <property type="entry name" value="SAM-dependent_MTases_sf"/>
</dbReference>
<protein>
    <submittedName>
        <fullName evidence="4">Demethylrebeccamycin-D-glucose O-methyltransferase</fullName>
        <ecNumber evidence="4">2.1.1.164</ecNumber>
    </submittedName>
</protein>
<evidence type="ECO:0000259" key="3">
    <source>
        <dbReference type="Pfam" id="PF13649"/>
    </source>
</evidence>
<dbReference type="EC" id="2.1.1.164" evidence="4"/>
<name>A0A5C5Z5P0_9BACT</name>
<evidence type="ECO:0000313" key="4">
    <source>
        <dbReference type="EMBL" id="TWT82564.1"/>
    </source>
</evidence>
<evidence type="ECO:0000256" key="2">
    <source>
        <dbReference type="ARBA" id="ARBA00022679"/>
    </source>
</evidence>
<sequence length="246" mass="27916">MTTPLNEKSSTQEIRERFDVDVDRFSHLETGQSATIDAPLAMELITEAAVASTKPIRRVLDIGCGAGNNTLRLRKALSEDFEADLLDLSEPMLDRAELRVSSEGATEVRLWHGDFRDAELPEESYDVILAAAVLHHLRDDTDWLNAFEKLYRLLTPGGSLWITDLVWHETESVQATMWQRYADYLTQLGGQTYCDKVFAYIDKEDSPRPVTYQLDLLRRVGFSDVELLHKNCCFAAFGAIKTDKQK</sequence>
<organism evidence="4 5">
    <name type="scientific">Novipirellula herctigrandis</name>
    <dbReference type="NCBI Taxonomy" id="2527986"/>
    <lineage>
        <taxon>Bacteria</taxon>
        <taxon>Pseudomonadati</taxon>
        <taxon>Planctomycetota</taxon>
        <taxon>Planctomycetia</taxon>
        <taxon>Pirellulales</taxon>
        <taxon>Pirellulaceae</taxon>
        <taxon>Novipirellula</taxon>
    </lineage>
</organism>
<keyword evidence="1 4" id="KW-0489">Methyltransferase</keyword>
<dbReference type="GO" id="GO:0032259">
    <property type="term" value="P:methylation"/>
    <property type="evidence" value="ECO:0007669"/>
    <property type="project" value="UniProtKB-KW"/>
</dbReference>
<keyword evidence="2 4" id="KW-0808">Transferase</keyword>
<dbReference type="CDD" id="cd02440">
    <property type="entry name" value="AdoMet_MTases"/>
    <property type="match status" value="1"/>
</dbReference>
<dbReference type="GO" id="GO:0102082">
    <property type="term" value="F:demethylrebeccamycin--D-glucose O-methyltransferase activity"/>
    <property type="evidence" value="ECO:0007669"/>
    <property type="project" value="UniProtKB-EC"/>
</dbReference>
<proteinExistence type="predicted"/>
<feature type="domain" description="Methyltransferase" evidence="3">
    <location>
        <begin position="59"/>
        <end position="158"/>
    </location>
</feature>
<dbReference type="SUPFAM" id="SSF53335">
    <property type="entry name" value="S-adenosyl-L-methionine-dependent methyltransferases"/>
    <property type="match status" value="1"/>
</dbReference>
<dbReference type="Proteomes" id="UP000315010">
    <property type="component" value="Unassembled WGS sequence"/>
</dbReference>
<gene>
    <name evidence="4" type="primary">rebM_2</name>
    <name evidence="4" type="ORF">CA13_40270</name>
</gene>
<dbReference type="Pfam" id="PF13649">
    <property type="entry name" value="Methyltransf_25"/>
    <property type="match status" value="1"/>
</dbReference>
<evidence type="ECO:0000313" key="5">
    <source>
        <dbReference type="Proteomes" id="UP000315010"/>
    </source>
</evidence>
<dbReference type="EMBL" id="SJPJ01000001">
    <property type="protein sequence ID" value="TWT82564.1"/>
    <property type="molecule type" value="Genomic_DNA"/>
</dbReference>
<evidence type="ECO:0000256" key="1">
    <source>
        <dbReference type="ARBA" id="ARBA00022603"/>
    </source>
</evidence>
<dbReference type="PANTHER" id="PTHR43861:SF1">
    <property type="entry name" value="TRANS-ACONITATE 2-METHYLTRANSFERASE"/>
    <property type="match status" value="1"/>
</dbReference>
<dbReference type="PANTHER" id="PTHR43861">
    <property type="entry name" value="TRANS-ACONITATE 2-METHYLTRANSFERASE-RELATED"/>
    <property type="match status" value="1"/>
</dbReference>
<dbReference type="AlphaFoldDB" id="A0A5C5Z5P0"/>
<comment type="caution">
    <text evidence="4">The sequence shown here is derived from an EMBL/GenBank/DDBJ whole genome shotgun (WGS) entry which is preliminary data.</text>
</comment>
<accession>A0A5C5Z5P0</accession>
<reference evidence="4 5" key="1">
    <citation type="submission" date="2019-02" db="EMBL/GenBank/DDBJ databases">
        <title>Deep-cultivation of Planctomycetes and their phenomic and genomic characterization uncovers novel biology.</title>
        <authorList>
            <person name="Wiegand S."/>
            <person name="Jogler M."/>
            <person name="Boedeker C."/>
            <person name="Pinto D."/>
            <person name="Vollmers J."/>
            <person name="Rivas-Marin E."/>
            <person name="Kohn T."/>
            <person name="Peeters S.H."/>
            <person name="Heuer A."/>
            <person name="Rast P."/>
            <person name="Oberbeckmann S."/>
            <person name="Bunk B."/>
            <person name="Jeske O."/>
            <person name="Meyerdierks A."/>
            <person name="Storesund J.E."/>
            <person name="Kallscheuer N."/>
            <person name="Luecker S."/>
            <person name="Lage O.M."/>
            <person name="Pohl T."/>
            <person name="Merkel B.J."/>
            <person name="Hornburger P."/>
            <person name="Mueller R.-W."/>
            <person name="Bruemmer F."/>
            <person name="Labrenz M."/>
            <person name="Spormann A.M."/>
            <person name="Op Den Camp H."/>
            <person name="Overmann J."/>
            <person name="Amann R."/>
            <person name="Jetten M.S.M."/>
            <person name="Mascher T."/>
            <person name="Medema M.H."/>
            <person name="Devos D.P."/>
            <person name="Kaster A.-K."/>
            <person name="Ovreas L."/>
            <person name="Rohde M."/>
            <person name="Galperin M.Y."/>
            <person name="Jogler C."/>
        </authorList>
    </citation>
    <scope>NUCLEOTIDE SEQUENCE [LARGE SCALE GENOMIC DNA]</scope>
    <source>
        <strain evidence="4 5">CA13</strain>
    </source>
</reference>
<keyword evidence="5" id="KW-1185">Reference proteome</keyword>